<organism evidence="5 6">
    <name type="scientific">Paenibacillus gyeongsangnamensis</name>
    <dbReference type="NCBI Taxonomy" id="3388067"/>
    <lineage>
        <taxon>Bacteria</taxon>
        <taxon>Bacillati</taxon>
        <taxon>Bacillota</taxon>
        <taxon>Bacilli</taxon>
        <taxon>Bacillales</taxon>
        <taxon>Paenibacillaceae</taxon>
        <taxon>Paenibacillus</taxon>
    </lineage>
</organism>
<keyword evidence="3" id="KW-1133">Transmembrane helix</keyword>
<feature type="region of interest" description="Disordered" evidence="2">
    <location>
        <begin position="300"/>
        <end position="336"/>
    </location>
</feature>
<evidence type="ECO:0000256" key="3">
    <source>
        <dbReference type="SAM" id="Phobius"/>
    </source>
</evidence>
<dbReference type="RefSeq" id="WP_269884219.1">
    <property type="nucleotide sequence ID" value="NZ_JAQAGZ010000019.1"/>
</dbReference>
<evidence type="ECO:0000313" key="6">
    <source>
        <dbReference type="Proteomes" id="UP001527882"/>
    </source>
</evidence>
<dbReference type="InterPro" id="IPR050570">
    <property type="entry name" value="Cell_wall_metabolism_enzyme"/>
</dbReference>
<dbReference type="CDD" id="cd12797">
    <property type="entry name" value="M23_peptidase"/>
    <property type="match status" value="1"/>
</dbReference>
<evidence type="ECO:0000256" key="2">
    <source>
        <dbReference type="SAM" id="MobiDB-lite"/>
    </source>
</evidence>
<evidence type="ECO:0000256" key="1">
    <source>
        <dbReference type="SAM" id="Coils"/>
    </source>
</evidence>
<dbReference type="Proteomes" id="UP001527882">
    <property type="component" value="Unassembled WGS sequence"/>
</dbReference>
<sequence>MKFNWFQKKLTLVIIPEANGSVVKVKLPRAALWGAAASLTLLVGACCFIYLTHLGTAVTATMRTSELHGENVRLEKDLSKKDATIEQLKNDLYALSRQAAEVQSQVEEMKKLEQALKMLAPVPGTGEKTVSSAAVPAAAADAGALTGLGGPAVPVSAEHVRRLAAAAGASFKALDSDMQRLELQFTRSKLLLQERQELLRITPSLWPTSSRIVTSPYGYRRDPFTSKLSFHRGIDIAGKLNDPVYAAAAGTVKEAGYDKLHGNHVVLDHGKGLLTWYMHLNAAEVRAGSRVSKGELIGRLGSTGRSTGPHLHYEVQLGGKSTDPKPYLPEGRKEKH</sequence>
<dbReference type="Pfam" id="PF01551">
    <property type="entry name" value="Peptidase_M23"/>
    <property type="match status" value="1"/>
</dbReference>
<comment type="caution">
    <text evidence="5">The sequence shown here is derived from an EMBL/GenBank/DDBJ whole genome shotgun (WGS) entry which is preliminary data.</text>
</comment>
<feature type="transmembrane region" description="Helical" evidence="3">
    <location>
        <begin position="30"/>
        <end position="52"/>
    </location>
</feature>
<dbReference type="PANTHER" id="PTHR21666">
    <property type="entry name" value="PEPTIDASE-RELATED"/>
    <property type="match status" value="1"/>
</dbReference>
<keyword evidence="6" id="KW-1185">Reference proteome</keyword>
<dbReference type="Gene3D" id="2.70.70.10">
    <property type="entry name" value="Glucose Permease (Domain IIA)"/>
    <property type="match status" value="1"/>
</dbReference>
<dbReference type="InterPro" id="IPR016047">
    <property type="entry name" value="M23ase_b-sheet_dom"/>
</dbReference>
<accession>A0ABT4QFM8</accession>
<protein>
    <submittedName>
        <fullName evidence="5">Peptidoglycan DD-metalloendopeptidase family protein</fullName>
    </submittedName>
</protein>
<proteinExistence type="predicted"/>
<dbReference type="PANTHER" id="PTHR21666:SF270">
    <property type="entry name" value="MUREIN HYDROLASE ACTIVATOR ENVC"/>
    <property type="match status" value="1"/>
</dbReference>
<keyword evidence="3" id="KW-0472">Membrane</keyword>
<dbReference type="InterPro" id="IPR011055">
    <property type="entry name" value="Dup_hybrid_motif"/>
</dbReference>
<keyword evidence="3" id="KW-0812">Transmembrane</keyword>
<dbReference type="SUPFAM" id="SSF51261">
    <property type="entry name" value="Duplicated hybrid motif"/>
    <property type="match status" value="1"/>
</dbReference>
<dbReference type="EMBL" id="JAQAGZ010000019">
    <property type="protein sequence ID" value="MCZ8515685.1"/>
    <property type="molecule type" value="Genomic_DNA"/>
</dbReference>
<name>A0ABT4QFM8_9BACL</name>
<feature type="domain" description="M23ase beta-sheet core" evidence="4">
    <location>
        <begin position="230"/>
        <end position="324"/>
    </location>
</feature>
<feature type="coiled-coil region" evidence="1">
    <location>
        <begin position="71"/>
        <end position="115"/>
    </location>
</feature>
<evidence type="ECO:0000259" key="4">
    <source>
        <dbReference type="Pfam" id="PF01551"/>
    </source>
</evidence>
<reference evidence="5 6" key="1">
    <citation type="submission" date="2022-12" db="EMBL/GenBank/DDBJ databases">
        <title>Draft genome sequence of Paenibacillus sp. dW9.</title>
        <authorList>
            <person name="Choi E.-W."/>
            <person name="Kim D.-U."/>
        </authorList>
    </citation>
    <scope>NUCLEOTIDE SEQUENCE [LARGE SCALE GENOMIC DNA]</scope>
    <source>
        <strain evidence="6">dW9</strain>
    </source>
</reference>
<gene>
    <name evidence="5" type="ORF">O9H85_25395</name>
</gene>
<keyword evidence="1" id="KW-0175">Coiled coil</keyword>
<evidence type="ECO:0000313" key="5">
    <source>
        <dbReference type="EMBL" id="MCZ8515685.1"/>
    </source>
</evidence>